<dbReference type="OrthoDB" id="125937at2759"/>
<dbReference type="Proteomes" id="UP000198211">
    <property type="component" value="Unassembled WGS sequence"/>
</dbReference>
<organism evidence="2 3">
    <name type="scientific">Phytophthora megakarya</name>
    <dbReference type="NCBI Taxonomy" id="4795"/>
    <lineage>
        <taxon>Eukaryota</taxon>
        <taxon>Sar</taxon>
        <taxon>Stramenopiles</taxon>
        <taxon>Oomycota</taxon>
        <taxon>Peronosporomycetes</taxon>
        <taxon>Peronosporales</taxon>
        <taxon>Peronosporaceae</taxon>
        <taxon>Phytophthora</taxon>
    </lineage>
</organism>
<feature type="compositionally biased region" description="Basic and acidic residues" evidence="1">
    <location>
        <begin position="105"/>
        <end position="121"/>
    </location>
</feature>
<feature type="region of interest" description="Disordered" evidence="1">
    <location>
        <begin position="1"/>
        <end position="123"/>
    </location>
</feature>
<protein>
    <submittedName>
        <fullName evidence="2">Uncharacterized protein</fullName>
    </submittedName>
</protein>
<feature type="compositionally biased region" description="Polar residues" evidence="1">
    <location>
        <begin position="1"/>
        <end position="18"/>
    </location>
</feature>
<evidence type="ECO:0000313" key="3">
    <source>
        <dbReference type="Proteomes" id="UP000198211"/>
    </source>
</evidence>
<name>A0A225VBJ5_9STRA</name>
<sequence length="202" mass="21865">MSLPVISQNGPDTTSSTPKPADIVPDPHVRDLSTTTDPLELLEEARSLSSVSDAPTRSVGTSDLARKLYKRSPAPCQSSSKHGSGTFGDYMKARDRGMRMGALDESERVRPGPTREPHAAQEPEPLPYLPALGAALTPQQHVQFVSPQNFGLKMPKMKDPDWSGFLKFSGEEIYAGVGIDFLAWGKKFVQRVVAAQLMSGGD</sequence>
<proteinExistence type="predicted"/>
<gene>
    <name evidence="2" type="ORF">PHMEG_00026705</name>
</gene>
<evidence type="ECO:0000256" key="1">
    <source>
        <dbReference type="SAM" id="MobiDB-lite"/>
    </source>
</evidence>
<evidence type="ECO:0000313" key="2">
    <source>
        <dbReference type="EMBL" id="OWZ01840.1"/>
    </source>
</evidence>
<dbReference type="AlphaFoldDB" id="A0A225VBJ5"/>
<accession>A0A225VBJ5</accession>
<dbReference type="EMBL" id="NBNE01006579">
    <property type="protein sequence ID" value="OWZ01840.1"/>
    <property type="molecule type" value="Genomic_DNA"/>
</dbReference>
<reference evidence="3" key="1">
    <citation type="submission" date="2017-03" db="EMBL/GenBank/DDBJ databases">
        <title>Phytopthora megakarya and P. palmivora, two closely related causual agents of cacao black pod achieved similar genome size and gene model numbers by different mechanisms.</title>
        <authorList>
            <person name="Ali S."/>
            <person name="Shao J."/>
            <person name="Larry D.J."/>
            <person name="Kronmiller B."/>
            <person name="Shen D."/>
            <person name="Strem M.D."/>
            <person name="Melnick R.L."/>
            <person name="Guiltinan M.J."/>
            <person name="Tyler B.M."/>
            <person name="Meinhardt L.W."/>
            <person name="Bailey B.A."/>
        </authorList>
    </citation>
    <scope>NUCLEOTIDE SEQUENCE [LARGE SCALE GENOMIC DNA]</scope>
    <source>
        <strain evidence="3">zdho120</strain>
    </source>
</reference>
<dbReference type="STRING" id="4795.A0A225VBJ5"/>
<keyword evidence="3" id="KW-1185">Reference proteome</keyword>
<comment type="caution">
    <text evidence="2">The sequence shown here is derived from an EMBL/GenBank/DDBJ whole genome shotgun (WGS) entry which is preliminary data.</text>
</comment>